<evidence type="ECO:0000313" key="1">
    <source>
        <dbReference type="EMBL" id="WOH02046.1"/>
    </source>
</evidence>
<keyword evidence="2" id="KW-1185">Reference proteome</keyword>
<accession>A0AAF1B3P0</accession>
<sequence length="404" mass="46498">MEDSDDIYTSKHFSCQVHDLDKYIVVQAHTNFHHGKMYDCTGKEAEPKMVYLWICEDLPKAFDMRRQLEIFYALAPKNVAEPYCVGRLKHADLKSVHNDYTSTLLEIPPEVKMLKTEKPCLITGQVSTLTFDKWLPNSNEQDSTLLFRSLFSTVGKFHQAKMSFGNIRAGIRITGKSPIFVIPAATEEEDEGIRKDIGELHDMLMESKIQGFFEMELFDKLCKKCTQMENGSFTYSGESLRQLSFIITHCPVVWTSEDRYNFIEKLEKYRDFNRSLYDLLTSDLFARAILTVDFWTRLDTAAPSTSAFMLQPLYTQGKNTSYTNMEGIRSFHKYAYAHNPPECPLWSDVEKVLYSVFPEAPASLYEIIVGQLHFSSNASLITNTQSSMPSIIKFLQDGPYKFEF</sequence>
<evidence type="ECO:0000313" key="2">
    <source>
        <dbReference type="Proteomes" id="UP000077755"/>
    </source>
</evidence>
<gene>
    <name evidence="1" type="ORF">DCAR_0521434</name>
</gene>
<protein>
    <submittedName>
        <fullName evidence="1">Uncharacterized protein</fullName>
    </submittedName>
</protein>
<proteinExistence type="predicted"/>
<dbReference type="KEGG" id="dcr:108220344"/>
<organism evidence="1 2">
    <name type="scientific">Daucus carota subsp. sativus</name>
    <name type="common">Carrot</name>
    <dbReference type="NCBI Taxonomy" id="79200"/>
    <lineage>
        <taxon>Eukaryota</taxon>
        <taxon>Viridiplantae</taxon>
        <taxon>Streptophyta</taxon>
        <taxon>Embryophyta</taxon>
        <taxon>Tracheophyta</taxon>
        <taxon>Spermatophyta</taxon>
        <taxon>Magnoliopsida</taxon>
        <taxon>eudicotyledons</taxon>
        <taxon>Gunneridae</taxon>
        <taxon>Pentapetalae</taxon>
        <taxon>asterids</taxon>
        <taxon>campanulids</taxon>
        <taxon>Apiales</taxon>
        <taxon>Apiaceae</taxon>
        <taxon>Apioideae</taxon>
        <taxon>Scandiceae</taxon>
        <taxon>Daucinae</taxon>
        <taxon>Daucus</taxon>
        <taxon>Daucus sect. Daucus</taxon>
    </lineage>
</organism>
<dbReference type="AlphaFoldDB" id="A0AAF1B3P0"/>
<reference evidence="1" key="1">
    <citation type="journal article" date="2016" name="Nat. Genet.">
        <title>A high-quality carrot genome assembly provides new insights into carotenoid accumulation and asterid genome evolution.</title>
        <authorList>
            <person name="Iorizzo M."/>
            <person name="Ellison S."/>
            <person name="Senalik D."/>
            <person name="Zeng P."/>
            <person name="Satapoomin P."/>
            <person name="Huang J."/>
            <person name="Bowman M."/>
            <person name="Iovene M."/>
            <person name="Sanseverino W."/>
            <person name="Cavagnaro P."/>
            <person name="Yildiz M."/>
            <person name="Macko-Podgorni A."/>
            <person name="Moranska E."/>
            <person name="Grzebelus E."/>
            <person name="Grzebelus D."/>
            <person name="Ashrafi H."/>
            <person name="Zheng Z."/>
            <person name="Cheng S."/>
            <person name="Spooner D."/>
            <person name="Van Deynze A."/>
            <person name="Simon P."/>
        </authorList>
    </citation>
    <scope>NUCLEOTIDE SEQUENCE</scope>
    <source>
        <tissue evidence="1">Leaf</tissue>
    </source>
</reference>
<dbReference type="EMBL" id="CP093347">
    <property type="protein sequence ID" value="WOH02046.1"/>
    <property type="molecule type" value="Genomic_DNA"/>
</dbReference>
<dbReference type="Proteomes" id="UP000077755">
    <property type="component" value="Chromosome 5"/>
</dbReference>
<name>A0AAF1B3P0_DAUCS</name>
<reference evidence="1" key="2">
    <citation type="submission" date="2022-03" db="EMBL/GenBank/DDBJ databases">
        <title>Draft title - Genomic analysis of global carrot germplasm unveils the trajectory of domestication and the origin of high carotenoid orange carrot.</title>
        <authorList>
            <person name="Iorizzo M."/>
            <person name="Ellison S."/>
            <person name="Senalik D."/>
            <person name="Macko-Podgorni A."/>
            <person name="Grzebelus D."/>
            <person name="Bostan H."/>
            <person name="Rolling W."/>
            <person name="Curaba J."/>
            <person name="Simon P."/>
        </authorList>
    </citation>
    <scope>NUCLEOTIDE SEQUENCE</scope>
    <source>
        <tissue evidence="1">Leaf</tissue>
    </source>
</reference>